<dbReference type="PROSITE" id="PS00455">
    <property type="entry name" value="AMP_BINDING"/>
    <property type="match status" value="1"/>
</dbReference>
<evidence type="ECO:0000259" key="2">
    <source>
        <dbReference type="Pfam" id="PF00501"/>
    </source>
</evidence>
<dbReference type="InterPro" id="IPR000873">
    <property type="entry name" value="AMP-dep_synth/lig_dom"/>
</dbReference>
<dbReference type="InterPro" id="IPR025110">
    <property type="entry name" value="AMP-bd_C"/>
</dbReference>
<comment type="similarity">
    <text evidence="1">Belongs to the ATP-dependent AMP-binding enzyme family.</text>
</comment>
<dbReference type="PANTHER" id="PTHR43201:SF8">
    <property type="entry name" value="ACYL-COA SYNTHETASE FAMILY MEMBER 3"/>
    <property type="match status" value="1"/>
</dbReference>
<evidence type="ECO:0000256" key="1">
    <source>
        <dbReference type="ARBA" id="ARBA00006432"/>
    </source>
</evidence>
<name>A0ABQ3MUQ4_9PSEU</name>
<gene>
    <name evidence="4" type="primary">fadD</name>
    <name evidence="4" type="ORF">GCM10017774_84840</name>
</gene>
<dbReference type="Pfam" id="PF13193">
    <property type="entry name" value="AMP-binding_C"/>
    <property type="match status" value="1"/>
</dbReference>
<dbReference type="CDD" id="cd04433">
    <property type="entry name" value="AFD_class_I"/>
    <property type="match status" value="1"/>
</dbReference>
<organism evidence="4 5">
    <name type="scientific">Lentzea cavernae</name>
    <dbReference type="NCBI Taxonomy" id="2020703"/>
    <lineage>
        <taxon>Bacteria</taxon>
        <taxon>Bacillati</taxon>
        <taxon>Actinomycetota</taxon>
        <taxon>Actinomycetes</taxon>
        <taxon>Pseudonocardiales</taxon>
        <taxon>Pseudonocardiaceae</taxon>
        <taxon>Lentzea</taxon>
    </lineage>
</organism>
<dbReference type="Gene3D" id="3.30.300.30">
    <property type="match status" value="1"/>
</dbReference>
<reference evidence="5" key="1">
    <citation type="journal article" date="2019" name="Int. J. Syst. Evol. Microbiol.">
        <title>The Global Catalogue of Microorganisms (GCM) 10K type strain sequencing project: providing services to taxonomists for standard genome sequencing and annotation.</title>
        <authorList>
            <consortium name="The Broad Institute Genomics Platform"/>
            <consortium name="The Broad Institute Genome Sequencing Center for Infectious Disease"/>
            <person name="Wu L."/>
            <person name="Ma J."/>
        </authorList>
    </citation>
    <scope>NUCLEOTIDE SEQUENCE [LARGE SCALE GENOMIC DNA]</scope>
    <source>
        <strain evidence="5">CGMCC 4.7367</strain>
    </source>
</reference>
<feature type="domain" description="AMP-binding enzyme C-terminal" evidence="3">
    <location>
        <begin position="369"/>
        <end position="437"/>
    </location>
</feature>
<evidence type="ECO:0000313" key="4">
    <source>
        <dbReference type="EMBL" id="GHH60382.1"/>
    </source>
</evidence>
<dbReference type="SUPFAM" id="SSF56801">
    <property type="entry name" value="Acetyl-CoA synthetase-like"/>
    <property type="match status" value="1"/>
</dbReference>
<dbReference type="InterPro" id="IPR020845">
    <property type="entry name" value="AMP-binding_CS"/>
</dbReference>
<feature type="domain" description="AMP-dependent synthetase/ligase" evidence="2">
    <location>
        <begin position="11"/>
        <end position="309"/>
    </location>
</feature>
<dbReference type="Pfam" id="PF00501">
    <property type="entry name" value="AMP-binding"/>
    <property type="match status" value="1"/>
</dbReference>
<dbReference type="InterPro" id="IPR042099">
    <property type="entry name" value="ANL_N_sf"/>
</dbReference>
<dbReference type="InterPro" id="IPR045851">
    <property type="entry name" value="AMP-bd_C_sf"/>
</dbReference>
<dbReference type="Gene3D" id="3.40.50.12780">
    <property type="entry name" value="N-terminal domain of ligase-like"/>
    <property type="match status" value="1"/>
</dbReference>
<dbReference type="Proteomes" id="UP000605568">
    <property type="component" value="Unassembled WGS sequence"/>
</dbReference>
<sequence>MRAFITDLLHRHSDSTPVFSHRSTVTHGLLRADVSAHALRFAAVGIGEGSTVAVQVPPSFSHLEAVLALWSLGAQVISIDHRLRPSEAHALHALTRPEFLVHPIGETAPGFQERYGLVASPADGVPAPTAHRMVQFSSGSTGRSKVIGRTTSSLINEVARFEASPGMVRRGERLLLLNSPAHSFGLIGGLLHSLATGVHLVFAASPAAVDVLDAARTFEVDFLTGLPFHFDLLASSPDRSALSTLRGAFAGGELMPQDVASRFLAAYGFPVGECFGTTETGALTMTVEGTVRPSVGPPMPGITARVRDGLVEVALPETPYLSPDDPSRYSGGWFRTGDRGEFTADGELRLLGRSDSLVVVRGNKVDLTEVETVLRGHPQVTEAVAVGSSEIRAYVGTPSDTLTAEALSEWCTERLAEFKLPQHIHVMDTLPRTPTGKIIRRMEPLHASYLRAHLDRFPAQSGDPR</sequence>
<comment type="caution">
    <text evidence="4">The sequence shown here is derived from an EMBL/GenBank/DDBJ whole genome shotgun (WGS) entry which is preliminary data.</text>
</comment>
<evidence type="ECO:0000313" key="5">
    <source>
        <dbReference type="Proteomes" id="UP000605568"/>
    </source>
</evidence>
<protein>
    <submittedName>
        <fullName evidence="4">Long-chain acyl-CoA synthetase</fullName>
    </submittedName>
</protein>
<accession>A0ABQ3MUQ4</accession>
<dbReference type="RefSeq" id="WP_191305082.1">
    <property type="nucleotide sequence ID" value="NZ_BNAR01000023.1"/>
</dbReference>
<evidence type="ECO:0000259" key="3">
    <source>
        <dbReference type="Pfam" id="PF13193"/>
    </source>
</evidence>
<proteinExistence type="inferred from homology"/>
<keyword evidence="5" id="KW-1185">Reference proteome</keyword>
<dbReference type="EMBL" id="BNAR01000023">
    <property type="protein sequence ID" value="GHH60382.1"/>
    <property type="molecule type" value="Genomic_DNA"/>
</dbReference>
<dbReference type="PANTHER" id="PTHR43201">
    <property type="entry name" value="ACYL-COA SYNTHETASE"/>
    <property type="match status" value="1"/>
</dbReference>